<sequence length="161" mass="17470">MMTVKMPPLPLTGGCQCGAVRYEISAVPVMFYLCHCSECQTQTSSAFGESLRCDPAFVTVTGKMATTTRTAESGTVRFGDFCPECGVRIQHRSKGDPGRLNIKAGTLDDASWLAPAGHIWTRSRQVFVTIGEGELSYREAPEDGGAAMQARWRQMLGLDEG</sequence>
<feature type="domain" description="CENP-V/GFA" evidence="5">
    <location>
        <begin position="11"/>
        <end position="113"/>
    </location>
</feature>
<evidence type="ECO:0000259" key="5">
    <source>
        <dbReference type="PROSITE" id="PS51891"/>
    </source>
</evidence>
<evidence type="ECO:0000256" key="4">
    <source>
        <dbReference type="ARBA" id="ARBA00023239"/>
    </source>
</evidence>
<accession>A0ABS4BIL6</accession>
<evidence type="ECO:0000313" key="6">
    <source>
        <dbReference type="EMBL" id="MBP0616605.1"/>
    </source>
</evidence>
<comment type="similarity">
    <text evidence="1">Belongs to the Gfa family.</text>
</comment>
<evidence type="ECO:0000256" key="3">
    <source>
        <dbReference type="ARBA" id="ARBA00022833"/>
    </source>
</evidence>
<evidence type="ECO:0000313" key="7">
    <source>
        <dbReference type="Proteomes" id="UP000678276"/>
    </source>
</evidence>
<protein>
    <submittedName>
        <fullName evidence="6">GFA family protein</fullName>
    </submittedName>
</protein>
<dbReference type="EMBL" id="JAGJCF010000009">
    <property type="protein sequence ID" value="MBP0616605.1"/>
    <property type="molecule type" value="Genomic_DNA"/>
</dbReference>
<dbReference type="InterPro" id="IPR006913">
    <property type="entry name" value="CENP-V/GFA"/>
</dbReference>
<dbReference type="Proteomes" id="UP000678276">
    <property type="component" value="Unassembled WGS sequence"/>
</dbReference>
<dbReference type="Pfam" id="PF04828">
    <property type="entry name" value="GFA"/>
    <property type="match status" value="1"/>
</dbReference>
<name>A0ABS4BIL6_9HYPH</name>
<reference evidence="6 7" key="1">
    <citation type="submission" date="2021-04" db="EMBL/GenBank/DDBJ databases">
        <title>Whole genome sequence of Jiella sp. KSK16Y-1.</title>
        <authorList>
            <person name="Tuo L."/>
        </authorList>
    </citation>
    <scope>NUCLEOTIDE SEQUENCE [LARGE SCALE GENOMIC DNA]</scope>
    <source>
        <strain evidence="6 7">KSK16Y-1</strain>
    </source>
</reference>
<dbReference type="PANTHER" id="PTHR33337:SF3">
    <property type="entry name" value="CENP-V_GFA DOMAIN-CONTAINING PROTEIN"/>
    <property type="match status" value="1"/>
</dbReference>
<dbReference type="RefSeq" id="WP_209595090.1">
    <property type="nucleotide sequence ID" value="NZ_JAGJCF010000009.1"/>
</dbReference>
<dbReference type="PROSITE" id="PS51891">
    <property type="entry name" value="CENP_V_GFA"/>
    <property type="match status" value="1"/>
</dbReference>
<dbReference type="SUPFAM" id="SSF51316">
    <property type="entry name" value="Mss4-like"/>
    <property type="match status" value="1"/>
</dbReference>
<evidence type="ECO:0000256" key="2">
    <source>
        <dbReference type="ARBA" id="ARBA00022723"/>
    </source>
</evidence>
<organism evidence="6 7">
    <name type="scientific">Jiella mangrovi</name>
    <dbReference type="NCBI Taxonomy" id="2821407"/>
    <lineage>
        <taxon>Bacteria</taxon>
        <taxon>Pseudomonadati</taxon>
        <taxon>Pseudomonadota</taxon>
        <taxon>Alphaproteobacteria</taxon>
        <taxon>Hyphomicrobiales</taxon>
        <taxon>Aurantimonadaceae</taxon>
        <taxon>Jiella</taxon>
    </lineage>
</organism>
<keyword evidence="7" id="KW-1185">Reference proteome</keyword>
<dbReference type="Gene3D" id="3.90.1590.10">
    <property type="entry name" value="glutathione-dependent formaldehyde- activating enzyme (gfa)"/>
    <property type="match status" value="1"/>
</dbReference>
<keyword evidence="2" id="KW-0479">Metal-binding</keyword>
<keyword evidence="4" id="KW-0456">Lyase</keyword>
<comment type="caution">
    <text evidence="6">The sequence shown here is derived from an EMBL/GenBank/DDBJ whole genome shotgun (WGS) entry which is preliminary data.</text>
</comment>
<evidence type="ECO:0000256" key="1">
    <source>
        <dbReference type="ARBA" id="ARBA00005495"/>
    </source>
</evidence>
<keyword evidence="3" id="KW-0862">Zinc</keyword>
<dbReference type="InterPro" id="IPR011057">
    <property type="entry name" value="Mss4-like_sf"/>
</dbReference>
<gene>
    <name evidence="6" type="ORF">J6595_13530</name>
</gene>
<proteinExistence type="inferred from homology"/>
<dbReference type="PANTHER" id="PTHR33337">
    <property type="entry name" value="GFA DOMAIN-CONTAINING PROTEIN"/>
    <property type="match status" value="1"/>
</dbReference>